<proteinExistence type="predicted"/>
<dbReference type="EMBL" id="QKYU01000043">
    <property type="protein sequence ID" value="PZW37681.1"/>
    <property type="molecule type" value="Genomic_DNA"/>
</dbReference>
<keyword evidence="1" id="KW-0560">Oxidoreductase</keyword>
<evidence type="ECO:0000256" key="1">
    <source>
        <dbReference type="ARBA" id="ARBA00023002"/>
    </source>
</evidence>
<comment type="caution">
    <text evidence="2">The sequence shown here is derived from an EMBL/GenBank/DDBJ whole genome shotgun (WGS) entry which is preliminary data.</text>
</comment>
<organism evidence="2 3">
    <name type="scientific">Humitalea rosea</name>
    <dbReference type="NCBI Taxonomy" id="990373"/>
    <lineage>
        <taxon>Bacteria</taxon>
        <taxon>Pseudomonadati</taxon>
        <taxon>Pseudomonadota</taxon>
        <taxon>Alphaproteobacteria</taxon>
        <taxon>Acetobacterales</taxon>
        <taxon>Roseomonadaceae</taxon>
        <taxon>Humitalea</taxon>
    </lineage>
</organism>
<dbReference type="OrthoDB" id="573392at2"/>
<evidence type="ECO:0000313" key="2">
    <source>
        <dbReference type="EMBL" id="PZW37681.1"/>
    </source>
</evidence>
<dbReference type="InterPro" id="IPR036010">
    <property type="entry name" value="2Fe-2S_ferredoxin-like_sf"/>
</dbReference>
<evidence type="ECO:0000313" key="3">
    <source>
        <dbReference type="Proteomes" id="UP000249688"/>
    </source>
</evidence>
<dbReference type="Gene3D" id="3.10.20.440">
    <property type="entry name" value="2Fe-2S iron-sulphur cluster binding domain, sarcosine oxidase, alpha subunit, N-terminal domain"/>
    <property type="match status" value="1"/>
</dbReference>
<dbReference type="InterPro" id="IPR042204">
    <property type="entry name" value="2Fe-2S-bd_N"/>
</dbReference>
<protein>
    <submittedName>
        <fullName evidence="2">2Fe-2S iron-sulfur cluster protein</fullName>
    </submittedName>
</protein>
<gene>
    <name evidence="2" type="ORF">C8P66_1435</name>
</gene>
<dbReference type="AlphaFoldDB" id="A0A2W7HYY8"/>
<accession>A0A2W7HYY8</accession>
<name>A0A2W7HYY8_9PROT</name>
<sequence>MFRRLSDTGEAMLPFTLDGLPAEGRAGDTVAAALLALGHLACRHSAVGGVERGPYCMMGLCFDCLVEIDGQGNRQGCLTLLRPGMAIRLQPGRRALGQ</sequence>
<dbReference type="GO" id="GO:0016491">
    <property type="term" value="F:oxidoreductase activity"/>
    <property type="evidence" value="ECO:0007669"/>
    <property type="project" value="UniProtKB-KW"/>
</dbReference>
<reference evidence="2 3" key="1">
    <citation type="submission" date="2018-06" db="EMBL/GenBank/DDBJ databases">
        <title>Genomic Encyclopedia of Archaeal and Bacterial Type Strains, Phase II (KMG-II): from individual species to whole genera.</title>
        <authorList>
            <person name="Goeker M."/>
        </authorList>
    </citation>
    <scope>NUCLEOTIDE SEQUENCE [LARGE SCALE GENOMIC DNA]</scope>
    <source>
        <strain evidence="2 3">DSM 24525</strain>
    </source>
</reference>
<dbReference type="GO" id="GO:0051536">
    <property type="term" value="F:iron-sulfur cluster binding"/>
    <property type="evidence" value="ECO:0007669"/>
    <property type="project" value="InterPro"/>
</dbReference>
<dbReference type="SUPFAM" id="SSF54292">
    <property type="entry name" value="2Fe-2S ferredoxin-like"/>
    <property type="match status" value="1"/>
</dbReference>
<dbReference type="Proteomes" id="UP000249688">
    <property type="component" value="Unassembled WGS sequence"/>
</dbReference>
<dbReference type="Pfam" id="PF13510">
    <property type="entry name" value="Fer2_4"/>
    <property type="match status" value="1"/>
</dbReference>
<keyword evidence="3" id="KW-1185">Reference proteome</keyword>